<dbReference type="PANTHER" id="PTHR43308">
    <property type="entry name" value="OUTER MEMBRANE PROTEIN ALPHA-RELATED"/>
    <property type="match status" value="1"/>
</dbReference>
<dbReference type="RefSeq" id="WP_209745742.1">
    <property type="nucleotide sequence ID" value="NZ_JBHSMH010000101.1"/>
</dbReference>
<feature type="domain" description="SLH" evidence="3">
    <location>
        <begin position="1491"/>
        <end position="1549"/>
    </location>
</feature>
<dbReference type="Gene3D" id="2.60.40.3440">
    <property type="match status" value="1"/>
</dbReference>
<dbReference type="Pfam" id="PF17963">
    <property type="entry name" value="Big_9"/>
    <property type="match status" value="1"/>
</dbReference>
<keyword evidence="2" id="KW-0732">Signal</keyword>
<dbReference type="InterPro" id="IPR001119">
    <property type="entry name" value="SLH_dom"/>
</dbReference>
<comment type="caution">
    <text evidence="4">The sequence shown here is derived from an EMBL/GenBank/DDBJ whole genome shotgun (WGS) entry which is preliminary data.</text>
</comment>
<dbReference type="EMBL" id="JBHSMH010000101">
    <property type="protein sequence ID" value="MFC5471491.1"/>
    <property type="molecule type" value="Genomic_DNA"/>
</dbReference>
<feature type="chain" id="PRO_5047146683" evidence="2">
    <location>
        <begin position="28"/>
        <end position="1549"/>
    </location>
</feature>
<evidence type="ECO:0000256" key="2">
    <source>
        <dbReference type="SAM" id="SignalP"/>
    </source>
</evidence>
<keyword evidence="5" id="KW-1185">Reference proteome</keyword>
<name>A0ABW0M1S3_9BACL</name>
<dbReference type="InterPro" id="IPR011083">
    <property type="entry name" value="Phage_tail_collar_dom"/>
</dbReference>
<dbReference type="Proteomes" id="UP001596105">
    <property type="component" value="Unassembled WGS sequence"/>
</dbReference>
<dbReference type="InterPro" id="IPR037053">
    <property type="entry name" value="Phage_tail_collar_dom_sf"/>
</dbReference>
<evidence type="ECO:0000313" key="5">
    <source>
        <dbReference type="Proteomes" id="UP001596105"/>
    </source>
</evidence>
<dbReference type="Gene3D" id="1.20.1270.90">
    <property type="entry name" value="AF1782-like"/>
    <property type="match status" value="4"/>
</dbReference>
<dbReference type="PANTHER" id="PTHR43308:SF5">
    <property type="entry name" value="S-LAYER PROTEIN _ PEPTIDOGLYCAN ENDO-BETA-N-ACETYLGLUCOSAMINIDASE"/>
    <property type="match status" value="1"/>
</dbReference>
<organism evidence="4 5">
    <name type="scientific">Cohnella suwonensis</name>
    <dbReference type="NCBI Taxonomy" id="696072"/>
    <lineage>
        <taxon>Bacteria</taxon>
        <taxon>Bacillati</taxon>
        <taxon>Bacillota</taxon>
        <taxon>Bacilli</taxon>
        <taxon>Bacillales</taxon>
        <taxon>Paenibacillaceae</taxon>
        <taxon>Cohnella</taxon>
    </lineage>
</organism>
<protein>
    <submittedName>
        <fullName evidence="4">Tail fiber protein</fullName>
    </submittedName>
</protein>
<feature type="signal peptide" evidence="2">
    <location>
        <begin position="1"/>
        <end position="27"/>
    </location>
</feature>
<feature type="domain" description="SLH" evidence="3">
    <location>
        <begin position="1424"/>
        <end position="1490"/>
    </location>
</feature>
<gene>
    <name evidence="4" type="ORF">ACFPPD_22710</name>
</gene>
<feature type="region of interest" description="Disordered" evidence="1">
    <location>
        <begin position="1208"/>
        <end position="1249"/>
    </location>
</feature>
<dbReference type="Pfam" id="PF00395">
    <property type="entry name" value="SLH"/>
    <property type="match status" value="3"/>
</dbReference>
<reference evidence="5" key="1">
    <citation type="journal article" date="2019" name="Int. J. Syst. Evol. Microbiol.">
        <title>The Global Catalogue of Microorganisms (GCM) 10K type strain sequencing project: providing services to taxonomists for standard genome sequencing and annotation.</title>
        <authorList>
            <consortium name="The Broad Institute Genomics Platform"/>
            <consortium name="The Broad Institute Genome Sequencing Center for Infectious Disease"/>
            <person name="Wu L."/>
            <person name="Ma J."/>
        </authorList>
    </citation>
    <scope>NUCLEOTIDE SEQUENCE [LARGE SCALE GENOMIC DNA]</scope>
    <source>
        <strain evidence="5">CCUG 57113</strain>
    </source>
</reference>
<dbReference type="Pfam" id="PF07554">
    <property type="entry name" value="FIVAR"/>
    <property type="match status" value="4"/>
</dbReference>
<dbReference type="PROSITE" id="PS51272">
    <property type="entry name" value="SLH"/>
    <property type="match status" value="3"/>
</dbReference>
<dbReference type="InterPro" id="IPR051465">
    <property type="entry name" value="Cell_Envelope_Struct_Comp"/>
</dbReference>
<feature type="domain" description="SLH" evidence="3">
    <location>
        <begin position="1363"/>
        <end position="1423"/>
    </location>
</feature>
<sequence>MRKSPTGKKVLLAFMILTMLLSGLSFAKPVSASSGSALMGEIRLFPYGGPPSGWAYCNGQILSIAEYGELYSLIGTKYGGDGVTNFKLPDLRKAAPIDGVDYYISISGIFPTTGWDFILPLAGEIRLVAFDLDPGASAHWTDGSVFPKAGNESLFYKIGNAFGGDGINTFALPNLASINVPSDNGGTAQICYAISMSGFDSTELMGEEWLGQISLFPIYNMHANFYTPAEGQMYPIQFYAPLFALLDRRFAYNGTAFGLPDLSDASPVPYKLNYYFNTDGYFPFVEEQIPVSSTPDSYSLSQNGSLTVAPSSGVLANDTNASAAVVVAEPAHGSLTFHQDGTFTYIPNADFIGNDSFTYKANHNSASGPKTTVALSVNEPLPTIDGVAEGGVYAEGRTITFTGTTAQLNGNPFENGSIVSDEGTYTLVVTNGSGNSVTVHFSIDKTPPVITNAVINRDVIIFEYTEDLVKPDYFGAGDFQVKVNGEPVPLEFAAQIENERGVLAKLLATTATNNDEVTIAYAGGVATDAAGNAFSTVDVAVRNLSPGTFQSAPTIGLKLETDYRLQPGDEIVTFTPSSDRANVIRFDFPYEETNAPSLSVDPLIKNKSDYVIRDNTDGSTVPHANVSINNSGHRLELYLSSGVSLEAGKSYTVVMSATAGGDEISLPAGVTSSSSAYLALIQLNSETDALDEYYFHDVSIAPSTNRPSVALTGQSRTLTLGGAPVVVEAGQLATDEDAADLLRLGSPVSDEPDIVLVSLDSNGRLVLQPVRVGTTDVSVEVGDGQGHTVTATISVTVDQEKTPSPLPNDVTIMNHETGSDRLTVMNVAAQAIVHVYDSPSGGNRIGTATQGGMAGSLTVDVEEGIAGPFVYVTVTDVAALRSESDRVKIAVPPPVVKSALASSIVAAQAKHNAATEGSADGQYPTGSKAILQASITAASTVASDAAVTQAQVDAAVAALNAAVAEFETKVIIVNKSLLQTAIGAAQAKHDAATEGLADGQFPTGSKAILNAAITAASTVASNVAATQAQVDAAVAALNTAVAAFEAKIIIVNKSSLQTTIAAAQTKHDAATEGSADGQYPSGSKATLQASITAASTVVSDAAAMQAQVDAAIAALNAMVAEFESKVIMVNKSSLQTAIVAAQSKHDAATEGSADGQYPSGSKATLQASITAASTVVSDAAATQANVDATIAALNAAVAQFEAKKITIGSGGSGGTGSGDIGSAPASGSETTRDDELQMNVDPQQGGSGEIKDVAKLKVPAGAVPQDGKIFVAIVAPNQAPPTGGLEAVSQVVEFTSSTGHTFDKPLEITFHYETDKIGDGRQAAVYYYNELQHRWIYIGGTVNADGTVTVSVSHFTKFAVFEYEPAQFADLAGHWATAYTERFVGMKVIQGYPDRTFRPDETVTRAQFATMLAAALGLPATTGVTDFADDSEIPVWAKSAVSAAVKAGLVGGYSEQGVVRFKADQTISRAEMAVMIARALGAEENVAESGAGRFTDAAAIPEWAQAPIEAAVSAEILNGYEDGTFRPDHKATRAEAAAMIYKLLEVLKI</sequence>
<accession>A0ABW0M1S3</accession>
<dbReference type="SUPFAM" id="SSF88874">
    <property type="entry name" value="Receptor-binding domain of short tail fibre protein gp12"/>
    <property type="match status" value="3"/>
</dbReference>
<evidence type="ECO:0000259" key="3">
    <source>
        <dbReference type="PROSITE" id="PS51272"/>
    </source>
</evidence>
<evidence type="ECO:0000313" key="4">
    <source>
        <dbReference type="EMBL" id="MFC5471491.1"/>
    </source>
</evidence>
<dbReference type="Gene3D" id="2.60.220.30">
    <property type="match status" value="1"/>
</dbReference>
<dbReference type="Gene3D" id="3.90.1340.10">
    <property type="entry name" value="Phage tail collar domain"/>
    <property type="match status" value="3"/>
</dbReference>
<evidence type="ECO:0000256" key="1">
    <source>
        <dbReference type="SAM" id="MobiDB-lite"/>
    </source>
</evidence>
<feature type="compositionally biased region" description="Gly residues" evidence="1">
    <location>
        <begin position="1208"/>
        <end position="1219"/>
    </location>
</feature>
<dbReference type="Pfam" id="PF07484">
    <property type="entry name" value="Collar"/>
    <property type="match status" value="2"/>
</dbReference>
<proteinExistence type="predicted"/>